<evidence type="ECO:0000313" key="2">
    <source>
        <dbReference type="EMBL" id="KAH0817211.1"/>
    </source>
</evidence>
<feature type="compositionally biased region" description="Polar residues" evidence="1">
    <location>
        <begin position="785"/>
        <end position="798"/>
    </location>
</feature>
<organism evidence="2 3">
    <name type="scientific">Tenebrio molitor</name>
    <name type="common">Yellow mealworm beetle</name>
    <dbReference type="NCBI Taxonomy" id="7067"/>
    <lineage>
        <taxon>Eukaryota</taxon>
        <taxon>Metazoa</taxon>
        <taxon>Ecdysozoa</taxon>
        <taxon>Arthropoda</taxon>
        <taxon>Hexapoda</taxon>
        <taxon>Insecta</taxon>
        <taxon>Pterygota</taxon>
        <taxon>Neoptera</taxon>
        <taxon>Endopterygota</taxon>
        <taxon>Coleoptera</taxon>
        <taxon>Polyphaga</taxon>
        <taxon>Cucujiformia</taxon>
        <taxon>Tenebrionidae</taxon>
        <taxon>Tenebrio</taxon>
    </lineage>
</organism>
<keyword evidence="3" id="KW-1185">Reference proteome</keyword>
<feature type="compositionally biased region" description="Low complexity" evidence="1">
    <location>
        <begin position="281"/>
        <end position="292"/>
    </location>
</feature>
<feature type="region of interest" description="Disordered" evidence="1">
    <location>
        <begin position="715"/>
        <end position="829"/>
    </location>
</feature>
<dbReference type="EMBL" id="JABDTM020020068">
    <property type="protein sequence ID" value="KAH0817211.1"/>
    <property type="molecule type" value="Genomic_DNA"/>
</dbReference>
<feature type="compositionally biased region" description="Low complexity" evidence="1">
    <location>
        <begin position="233"/>
        <end position="242"/>
    </location>
</feature>
<feature type="compositionally biased region" description="Low complexity" evidence="1">
    <location>
        <begin position="1903"/>
        <end position="1915"/>
    </location>
</feature>
<feature type="compositionally biased region" description="Pro residues" evidence="1">
    <location>
        <begin position="397"/>
        <end position="406"/>
    </location>
</feature>
<feature type="compositionally biased region" description="Polar residues" evidence="1">
    <location>
        <begin position="732"/>
        <end position="741"/>
    </location>
</feature>
<evidence type="ECO:0000256" key="1">
    <source>
        <dbReference type="SAM" id="MobiDB-lite"/>
    </source>
</evidence>
<feature type="compositionally biased region" description="Polar residues" evidence="1">
    <location>
        <begin position="1888"/>
        <end position="1897"/>
    </location>
</feature>
<feature type="compositionally biased region" description="Basic and acidic residues" evidence="1">
    <location>
        <begin position="1847"/>
        <end position="1886"/>
    </location>
</feature>
<feature type="region of interest" description="Disordered" evidence="1">
    <location>
        <begin position="173"/>
        <end position="194"/>
    </location>
</feature>
<feature type="compositionally biased region" description="Pro residues" evidence="1">
    <location>
        <begin position="222"/>
        <end position="232"/>
    </location>
</feature>
<dbReference type="PANTHER" id="PTHR45913:SF19">
    <property type="entry name" value="LOW QUALITY PROTEIN: ZINC FINGER BED DOMAIN-CONTAINING PROTEIN 5-LIKE"/>
    <property type="match status" value="1"/>
</dbReference>
<reference evidence="2" key="1">
    <citation type="journal article" date="2020" name="J Insects Food Feed">
        <title>The yellow mealworm (Tenebrio molitor) genome: a resource for the emerging insects as food and feed industry.</title>
        <authorList>
            <person name="Eriksson T."/>
            <person name="Andere A."/>
            <person name="Kelstrup H."/>
            <person name="Emery V."/>
            <person name="Picard C."/>
        </authorList>
    </citation>
    <scope>NUCLEOTIDE SEQUENCE</scope>
    <source>
        <strain evidence="2">Stoneville</strain>
        <tissue evidence="2">Whole head</tissue>
    </source>
</reference>
<feature type="region of interest" description="Disordered" evidence="1">
    <location>
        <begin position="1826"/>
        <end position="1935"/>
    </location>
</feature>
<protein>
    <submittedName>
        <fullName evidence="2">Uncharacterized protein</fullName>
    </submittedName>
</protein>
<proteinExistence type="predicted"/>
<feature type="compositionally biased region" description="Low complexity" evidence="1">
    <location>
        <begin position="261"/>
        <end position="271"/>
    </location>
</feature>
<feature type="region of interest" description="Disordered" evidence="1">
    <location>
        <begin position="1288"/>
        <end position="1333"/>
    </location>
</feature>
<feature type="region of interest" description="Disordered" evidence="1">
    <location>
        <begin position="326"/>
        <end position="485"/>
    </location>
</feature>
<feature type="compositionally biased region" description="Pro residues" evidence="1">
    <location>
        <begin position="508"/>
        <end position="518"/>
    </location>
</feature>
<feature type="compositionally biased region" description="Low complexity" evidence="1">
    <location>
        <begin position="1288"/>
        <end position="1302"/>
    </location>
</feature>
<reference evidence="2" key="2">
    <citation type="submission" date="2021-08" db="EMBL/GenBank/DDBJ databases">
        <authorList>
            <person name="Eriksson T."/>
        </authorList>
    </citation>
    <scope>NUCLEOTIDE SEQUENCE</scope>
    <source>
        <strain evidence="2">Stoneville</strain>
        <tissue evidence="2">Whole head</tissue>
    </source>
</reference>
<feature type="region of interest" description="Disordered" evidence="1">
    <location>
        <begin position="216"/>
        <end position="294"/>
    </location>
</feature>
<name>A0A8J6HNI4_TENMO</name>
<sequence length="1935" mass="215754">MSSLPWRITYYYFLRGSLLAPANLQTLLGYRPAADRNHVDLDAPVPLNLDHRRPSRNNCSWHHGVANAGELPTRRPARTDIGGEPKTSTVSPRDASPTAPPPKDEASIHGGTRAPVCPARRDAPGSWTRNYGHETDPLPKLADPARVNPKGEPLIIRPRNTCNLTAELITPVRRDQPLNCPPGPDKVPPTSDETSAMDHLLDLEWTVVDEVDAALASAGSPDPRPPARPPAPQTAAVTRPAQEPTRPRGPSEEDRGTSTVPARDFAPARAPAPDRTDTERLSSPLGPLLFPLRDNGADVPRVPLPPTLAGALPRERTLSGNVYTLTGKSGQGPRYTFMPPTPVAPLPRAAGSPFRRNPEPLEPLATPERTPKPEGGAEEGGRRFQFQVLPTQENPIPSQPSQPGSPPTQGRSRRQENSPEKKAPPSDPVPPRPSRSRWRKNSVLSPSRARKLARSRPAQPRPPNPPRNPCCFFRPTISGRAEQSSPTATAIPILNPTLLAPAPNRLPIQPPTPTPLPTPDFRSVRSLSERTRSFPVSGPFAPLVIPLIPYFRPVRSPNERTRSSRSSPVPGPFAPLVFPPLPRTLTADPWTPSLRRAIPAVWRPTTDEKMEWRSRHTATDRRQIASRDVTTGSSILRRTTPALTFGLVRRFISRVTRFVKAKEETADMEEVIRQMKSKVDIAIPLRSRETLSLVEGLSNRKDARGDAGGSFVLLAGSPTPARLGRTGEKQRTAQPSGSTTKVVARELVNPGEIRATAGRTRTNRYKPDGRHPGSDHPFIPFSWEQKMSTDQNTKNNTGEGAPQAPKDKMSAETPVKAATEEQTPRKSVDDLRKSQIFGRLSVQIYPPKGSSTPAAGKLSPGNMTTFDYRWDHDEHKSIKKRKIEETSLEEELKDVEKARILLARKYKQLITRLGKETKALCKIVRENQNTNRKIKEVSYKLVSQMNTEEMHELLNTLGQEGIKKMTPDAPTPHCEECKEKYQEEQEALRKRVAICKSNLVEGSIFSPANQRDIIVITGTQNMENKPLMEKAITEVAKEGKVVDKPSSRESTTGNAKLKGICKLRDLKRLSLSVADLTTGSRLRKLVEYVHQDEEVDIEVYTGVRKRADLVQEQETVGVEEWRTVSRSREKIVVKKVGNEKQMTYADLLKKMQSTIKVGNIGVKIKNIRETKNGNIEITTAGKSEGKEVFIKLIEEKMEGTVEAQKIKPKRKILIKDLHETTNPNDLDLLRIFLLFLKVIIIIIRIIWGLPVSLVYTLESDMPLDGQTINARFIQATFQNLARRATDQRTVSTWSRTNNTTTRQHLLEEGQPPVAPNTHHSQGEQEAYDADEDDPGIEFESPSRFEAIEALKMTAPDKNVLPYRAAAPENTVENFQVAAAPNAQEETTGIYKHVRNRISASVTVSAETESDLYLIINQINNERDATKNSFGWSRKFDRFLAETETSPKLLFLAEIGRNRIFGRKLATVSPLQTLSTLSKKDLQKRTWLLYGRSSRYARITLRPSNIGESKKLQNSNTLYDSPPSTCIKNVAERVGEHNETGDNIGSGNTKLEGSANIFAFEDKLRAFICKLELWVGKIEATNYLAFPTLKTFSDDKNYSQITAEIQQNVIHHLHELKKEFTRYFPECNNIEAEAVRKTIRNPFSVNVEEQLPDEIQEEVIELQNDSNCKDTFESGINLEKFCTSDVQQKKNPGPASAAKKPTFSEEIATLCPSLSIVKAWRIVSRKTNRPTSFIRVLTTDKLTVDHMLINGIDLYGRTFVCERCVERMECSNADRVKWHTLEIEKELGMIAKAIKKEQEGKISFTKEEQKRILEASGTIRASVTQLGESGEARGGGGDAEEATQAGIREGKRDEAPRRHEDKGDSDGRDAGKEEPKGEERKKEEQPKESNPQEGNWKTVSYAKATSRNRSATNAARRVTRSKNAEQRNRNAGTASR</sequence>
<dbReference type="Proteomes" id="UP000719412">
    <property type="component" value="Unassembled WGS sequence"/>
</dbReference>
<feature type="compositionally biased region" description="Basic and acidic residues" evidence="1">
    <location>
        <begin position="413"/>
        <end position="424"/>
    </location>
</feature>
<feature type="compositionally biased region" description="Pro residues" evidence="1">
    <location>
        <begin position="459"/>
        <end position="468"/>
    </location>
</feature>
<feature type="region of interest" description="Disordered" evidence="1">
    <location>
        <begin position="56"/>
        <end position="154"/>
    </location>
</feature>
<feature type="compositionally biased region" description="Basic and acidic residues" evidence="1">
    <location>
        <begin position="245"/>
        <end position="256"/>
    </location>
</feature>
<dbReference type="PANTHER" id="PTHR45913">
    <property type="entry name" value="EPM2A-INTERACTING PROTEIN 1"/>
    <property type="match status" value="1"/>
</dbReference>
<evidence type="ECO:0000313" key="3">
    <source>
        <dbReference type="Proteomes" id="UP000719412"/>
    </source>
</evidence>
<comment type="caution">
    <text evidence="2">The sequence shown here is derived from an EMBL/GenBank/DDBJ whole genome shotgun (WGS) entry which is preliminary data.</text>
</comment>
<feature type="compositionally biased region" description="Basic and acidic residues" evidence="1">
    <location>
        <begin position="765"/>
        <end position="774"/>
    </location>
</feature>
<feature type="region of interest" description="Disordered" evidence="1">
    <location>
        <begin position="502"/>
        <end position="524"/>
    </location>
</feature>
<accession>A0A8J6HNI4</accession>
<feature type="compositionally biased region" description="Basic and acidic residues" evidence="1">
    <location>
        <begin position="818"/>
        <end position="829"/>
    </location>
</feature>
<gene>
    <name evidence="2" type="ORF">GEV33_005580</name>
</gene>